<keyword evidence="2" id="KW-0012">Acyltransferase</keyword>
<gene>
    <name evidence="4" type="ORF">EWM63_27360</name>
</gene>
<dbReference type="SUPFAM" id="SSF55729">
    <property type="entry name" value="Acyl-CoA N-acyltransferases (Nat)"/>
    <property type="match status" value="1"/>
</dbReference>
<dbReference type="InterPro" id="IPR000182">
    <property type="entry name" value="GNAT_dom"/>
</dbReference>
<name>A0A4P6L5M5_9BURK</name>
<feature type="domain" description="N-acetyltransferase" evidence="3">
    <location>
        <begin position="3"/>
        <end position="175"/>
    </location>
</feature>
<dbReference type="Pfam" id="PF00583">
    <property type="entry name" value="Acetyltransf_1"/>
    <property type="match status" value="1"/>
</dbReference>
<dbReference type="InterPro" id="IPR050832">
    <property type="entry name" value="Bact_Acetyltransf"/>
</dbReference>
<accession>A0A4P6L5M5</accession>
<dbReference type="InterPro" id="IPR016181">
    <property type="entry name" value="Acyl_CoA_acyltransferase"/>
</dbReference>
<dbReference type="Proteomes" id="UP000290637">
    <property type="component" value="Chromosome"/>
</dbReference>
<sequence length="178" mass="19159">MTDILRRATQDDVPALEALIARSGIALSAGFYTEEQAQAVTHHIFGVDTQLIRDGTYFLIEHDGKPVACGGWSRRATLFGADRAKAAADPLLDPATQAGRIRAFFVEPSMPRQGLGTRLLRHCEAEAAQAGFRALEMAATLPGVPLYRSAGYVTVEEFALSLPGGVSVPLARMHKRLA</sequence>
<dbReference type="PANTHER" id="PTHR43877">
    <property type="entry name" value="AMINOALKYLPHOSPHONATE N-ACETYLTRANSFERASE-RELATED-RELATED"/>
    <property type="match status" value="1"/>
</dbReference>
<dbReference type="AlphaFoldDB" id="A0A4P6L5M5"/>
<organism evidence="4 5">
    <name type="scientific">Pseudoduganella lutea</name>
    <dbReference type="NCBI Taxonomy" id="321985"/>
    <lineage>
        <taxon>Bacteria</taxon>
        <taxon>Pseudomonadati</taxon>
        <taxon>Pseudomonadota</taxon>
        <taxon>Betaproteobacteria</taxon>
        <taxon>Burkholderiales</taxon>
        <taxon>Oxalobacteraceae</taxon>
        <taxon>Telluria group</taxon>
        <taxon>Pseudoduganella</taxon>
    </lineage>
</organism>
<proteinExistence type="predicted"/>
<dbReference type="RefSeq" id="WP_130189346.1">
    <property type="nucleotide sequence ID" value="NZ_CP035913.1"/>
</dbReference>
<evidence type="ECO:0000313" key="4">
    <source>
        <dbReference type="EMBL" id="QBE66238.1"/>
    </source>
</evidence>
<dbReference type="PROSITE" id="PS51186">
    <property type="entry name" value="GNAT"/>
    <property type="match status" value="1"/>
</dbReference>
<evidence type="ECO:0000256" key="1">
    <source>
        <dbReference type="ARBA" id="ARBA00022679"/>
    </source>
</evidence>
<keyword evidence="5" id="KW-1185">Reference proteome</keyword>
<evidence type="ECO:0000259" key="3">
    <source>
        <dbReference type="PROSITE" id="PS51186"/>
    </source>
</evidence>
<dbReference type="Gene3D" id="3.40.630.30">
    <property type="match status" value="1"/>
</dbReference>
<evidence type="ECO:0000313" key="5">
    <source>
        <dbReference type="Proteomes" id="UP000290637"/>
    </source>
</evidence>
<dbReference type="CDD" id="cd04301">
    <property type="entry name" value="NAT_SF"/>
    <property type="match status" value="1"/>
</dbReference>
<dbReference type="GO" id="GO:0016747">
    <property type="term" value="F:acyltransferase activity, transferring groups other than amino-acyl groups"/>
    <property type="evidence" value="ECO:0007669"/>
    <property type="project" value="InterPro"/>
</dbReference>
<reference evidence="4 5" key="1">
    <citation type="submission" date="2019-02" db="EMBL/GenBank/DDBJ databases">
        <title>Draft Genome Sequences of Six Type Strains of the Genus Massilia.</title>
        <authorList>
            <person name="Miess H."/>
            <person name="Frediansyhah A."/>
            <person name="Gross H."/>
        </authorList>
    </citation>
    <scope>NUCLEOTIDE SEQUENCE [LARGE SCALE GENOMIC DNA]</scope>
    <source>
        <strain evidence="4 5">DSM 17473</strain>
    </source>
</reference>
<dbReference type="KEGG" id="plue:EWM63_27360"/>
<keyword evidence="1 4" id="KW-0808">Transferase</keyword>
<dbReference type="OrthoDB" id="9799296at2"/>
<dbReference type="PANTHER" id="PTHR43877:SF1">
    <property type="entry name" value="ACETYLTRANSFERASE"/>
    <property type="match status" value="1"/>
</dbReference>
<protein>
    <submittedName>
        <fullName evidence="4">GNAT family N-acetyltransferase</fullName>
    </submittedName>
</protein>
<evidence type="ECO:0000256" key="2">
    <source>
        <dbReference type="ARBA" id="ARBA00023315"/>
    </source>
</evidence>
<dbReference type="EMBL" id="CP035913">
    <property type="protein sequence ID" value="QBE66238.1"/>
    <property type="molecule type" value="Genomic_DNA"/>
</dbReference>